<dbReference type="EMBL" id="LAZR01036308">
    <property type="protein sequence ID" value="KKL25186.1"/>
    <property type="molecule type" value="Genomic_DNA"/>
</dbReference>
<comment type="caution">
    <text evidence="1">The sequence shown here is derived from an EMBL/GenBank/DDBJ whole genome shotgun (WGS) entry which is preliminary data.</text>
</comment>
<accession>A0A0F9E5J2</accession>
<dbReference type="AlphaFoldDB" id="A0A0F9E5J2"/>
<evidence type="ECO:0000313" key="1">
    <source>
        <dbReference type="EMBL" id="KKL25186.1"/>
    </source>
</evidence>
<sequence>MKLFGIIVGCSEALFHCEHEEETKERVVETPVSAGCNRTYMKSVHEIFSKCCKCSWAAWVKDPTTYYTLT</sequence>
<name>A0A0F9E5J2_9ZZZZ</name>
<protein>
    <submittedName>
        <fullName evidence="1">Uncharacterized protein</fullName>
    </submittedName>
</protein>
<organism evidence="1">
    <name type="scientific">marine sediment metagenome</name>
    <dbReference type="NCBI Taxonomy" id="412755"/>
    <lineage>
        <taxon>unclassified sequences</taxon>
        <taxon>metagenomes</taxon>
        <taxon>ecological metagenomes</taxon>
    </lineage>
</organism>
<gene>
    <name evidence="1" type="ORF">LCGC14_2407820</name>
</gene>
<reference evidence="1" key="1">
    <citation type="journal article" date="2015" name="Nature">
        <title>Complex archaea that bridge the gap between prokaryotes and eukaryotes.</title>
        <authorList>
            <person name="Spang A."/>
            <person name="Saw J.H."/>
            <person name="Jorgensen S.L."/>
            <person name="Zaremba-Niedzwiedzka K."/>
            <person name="Martijn J."/>
            <person name="Lind A.E."/>
            <person name="van Eijk R."/>
            <person name="Schleper C."/>
            <person name="Guy L."/>
            <person name="Ettema T.J."/>
        </authorList>
    </citation>
    <scope>NUCLEOTIDE SEQUENCE</scope>
</reference>
<proteinExistence type="predicted"/>